<feature type="transmembrane region" description="Helical" evidence="7">
    <location>
        <begin position="280"/>
        <end position="299"/>
    </location>
</feature>
<dbReference type="EMBL" id="JADIMM010000111">
    <property type="protein sequence ID" value="MBO8458501.1"/>
    <property type="molecule type" value="Genomic_DNA"/>
</dbReference>
<accession>A0A9D9HRL8</accession>
<keyword evidence="3" id="KW-0813">Transport</keyword>
<feature type="transmembrane region" description="Helical" evidence="7">
    <location>
        <begin position="99"/>
        <end position="119"/>
    </location>
</feature>
<dbReference type="Gene3D" id="1.20.1250.20">
    <property type="entry name" value="MFS general substrate transporter like domains"/>
    <property type="match status" value="2"/>
</dbReference>
<evidence type="ECO:0000256" key="3">
    <source>
        <dbReference type="ARBA" id="ARBA00022448"/>
    </source>
</evidence>
<evidence type="ECO:0000256" key="4">
    <source>
        <dbReference type="ARBA" id="ARBA00022692"/>
    </source>
</evidence>
<feature type="transmembrane region" description="Helical" evidence="7">
    <location>
        <begin position="367"/>
        <end position="388"/>
    </location>
</feature>
<dbReference type="AlphaFoldDB" id="A0A9D9HRL8"/>
<name>A0A9D9HRL8_9SPIR</name>
<dbReference type="GO" id="GO:0016020">
    <property type="term" value="C:membrane"/>
    <property type="evidence" value="ECO:0007669"/>
    <property type="project" value="TreeGrafter"/>
</dbReference>
<protein>
    <submittedName>
        <fullName evidence="8">MFS transporter</fullName>
    </submittedName>
</protein>
<dbReference type="PANTHER" id="PTHR23514">
    <property type="entry name" value="BYPASS OF STOP CODON PROTEIN 6"/>
    <property type="match status" value="1"/>
</dbReference>
<dbReference type="InterPro" id="IPR036259">
    <property type="entry name" value="MFS_trans_sf"/>
</dbReference>
<feature type="transmembrane region" description="Helical" evidence="7">
    <location>
        <begin position="344"/>
        <end position="361"/>
    </location>
</feature>
<comment type="subcellular location">
    <subcellularLocation>
        <location evidence="1">Endomembrane system</location>
        <topology evidence="1">Multi-pass membrane protein</topology>
    </subcellularLocation>
</comment>
<feature type="transmembrane region" description="Helical" evidence="7">
    <location>
        <begin position="218"/>
        <end position="241"/>
    </location>
</feature>
<evidence type="ECO:0000256" key="2">
    <source>
        <dbReference type="ARBA" id="ARBA00008335"/>
    </source>
</evidence>
<feature type="transmembrane region" description="Helical" evidence="7">
    <location>
        <begin position="305"/>
        <end position="323"/>
    </location>
</feature>
<dbReference type="InterPro" id="IPR011701">
    <property type="entry name" value="MFS"/>
</dbReference>
<dbReference type="PANTHER" id="PTHR23514:SF3">
    <property type="entry name" value="BYPASS OF STOP CODON PROTEIN 6"/>
    <property type="match status" value="1"/>
</dbReference>
<evidence type="ECO:0000256" key="6">
    <source>
        <dbReference type="ARBA" id="ARBA00023136"/>
    </source>
</evidence>
<feature type="transmembrane region" description="Helical" evidence="7">
    <location>
        <begin position="131"/>
        <end position="152"/>
    </location>
</feature>
<dbReference type="SUPFAM" id="SSF103473">
    <property type="entry name" value="MFS general substrate transporter"/>
    <property type="match status" value="1"/>
</dbReference>
<evidence type="ECO:0000256" key="7">
    <source>
        <dbReference type="SAM" id="Phobius"/>
    </source>
</evidence>
<sequence>MFSILLPIIYLSFISLGLPDALLGSGWSVIYKELDIPISSAGLISMIISLGTVISSFFSGTVIYHLKTGLTTFLSVFLTAVAIWGFSKSSSLMEFCLWAVPYGLGAGAVDAALNNYVALHYKASHMNFLHCFWGLGVSIGPYIMSIALMKGIGWSKGYFIVSLLQTGIAFLLFMSLPVWNKAEKEHRALPNEKNPGLAEEKPVGTLEAIKTRGVKSGMLTFCVYCALEASTGLWGATWMVLERGISPEKAARWASLFYIGITVGRFLSGLASYKLSPTSLIKTGEIILITGIFLIMIPFLPITMVLGFILTGIGCGPVYPALIHSTPSRFGRKNSQRIIGLEMALAYVGTTSMPPIMGICVEKISPGLFPVLQLVLFGLLVLFSFNVLKIKEKPL</sequence>
<evidence type="ECO:0000256" key="1">
    <source>
        <dbReference type="ARBA" id="ARBA00004127"/>
    </source>
</evidence>
<keyword evidence="4 7" id="KW-0812">Transmembrane</keyword>
<evidence type="ECO:0000256" key="5">
    <source>
        <dbReference type="ARBA" id="ARBA00022989"/>
    </source>
</evidence>
<organism evidence="8 9">
    <name type="scientific">Candidatus Gallitreponema excrementavium</name>
    <dbReference type="NCBI Taxonomy" id="2840840"/>
    <lineage>
        <taxon>Bacteria</taxon>
        <taxon>Pseudomonadati</taxon>
        <taxon>Spirochaetota</taxon>
        <taxon>Spirochaetia</taxon>
        <taxon>Spirochaetales</taxon>
        <taxon>Candidatus Gallitreponema</taxon>
    </lineage>
</organism>
<keyword evidence="6 7" id="KW-0472">Membrane</keyword>
<feature type="transmembrane region" description="Helical" evidence="7">
    <location>
        <begin position="43"/>
        <end position="63"/>
    </location>
</feature>
<dbReference type="GO" id="GO:0022857">
    <property type="term" value="F:transmembrane transporter activity"/>
    <property type="evidence" value="ECO:0007669"/>
    <property type="project" value="InterPro"/>
</dbReference>
<feature type="transmembrane region" description="Helical" evidence="7">
    <location>
        <begin position="158"/>
        <end position="179"/>
    </location>
</feature>
<evidence type="ECO:0000313" key="9">
    <source>
        <dbReference type="Proteomes" id="UP000823638"/>
    </source>
</evidence>
<dbReference type="Proteomes" id="UP000823638">
    <property type="component" value="Unassembled WGS sequence"/>
</dbReference>
<evidence type="ECO:0000313" key="8">
    <source>
        <dbReference type="EMBL" id="MBO8458501.1"/>
    </source>
</evidence>
<comment type="similarity">
    <text evidence="2">Belongs to the major facilitator superfamily.</text>
</comment>
<reference evidence="8" key="1">
    <citation type="submission" date="2020-10" db="EMBL/GenBank/DDBJ databases">
        <authorList>
            <person name="Gilroy R."/>
        </authorList>
    </citation>
    <scope>NUCLEOTIDE SEQUENCE</scope>
    <source>
        <strain evidence="8">10532</strain>
    </source>
</reference>
<keyword evidence="5 7" id="KW-1133">Transmembrane helix</keyword>
<comment type="caution">
    <text evidence="8">The sequence shown here is derived from an EMBL/GenBank/DDBJ whole genome shotgun (WGS) entry which is preliminary data.</text>
</comment>
<gene>
    <name evidence="8" type="ORF">IAA81_09800</name>
</gene>
<dbReference type="Pfam" id="PF07690">
    <property type="entry name" value="MFS_1"/>
    <property type="match status" value="1"/>
</dbReference>
<feature type="transmembrane region" description="Helical" evidence="7">
    <location>
        <begin position="253"/>
        <end position="273"/>
    </location>
</feature>
<feature type="transmembrane region" description="Helical" evidence="7">
    <location>
        <begin position="70"/>
        <end position="87"/>
    </location>
</feature>
<dbReference type="GO" id="GO:0012505">
    <property type="term" value="C:endomembrane system"/>
    <property type="evidence" value="ECO:0007669"/>
    <property type="project" value="UniProtKB-SubCell"/>
</dbReference>
<reference evidence="8" key="2">
    <citation type="journal article" date="2021" name="PeerJ">
        <title>Extensive microbial diversity within the chicken gut microbiome revealed by metagenomics and culture.</title>
        <authorList>
            <person name="Gilroy R."/>
            <person name="Ravi A."/>
            <person name="Getino M."/>
            <person name="Pursley I."/>
            <person name="Horton D.L."/>
            <person name="Alikhan N.F."/>
            <person name="Baker D."/>
            <person name="Gharbi K."/>
            <person name="Hall N."/>
            <person name="Watson M."/>
            <person name="Adriaenssens E.M."/>
            <person name="Foster-Nyarko E."/>
            <person name="Jarju S."/>
            <person name="Secka A."/>
            <person name="Antonio M."/>
            <person name="Oren A."/>
            <person name="Chaudhuri R.R."/>
            <person name="La Ragione R."/>
            <person name="Hildebrand F."/>
            <person name="Pallen M.J."/>
        </authorList>
    </citation>
    <scope>NUCLEOTIDE SEQUENCE</scope>
    <source>
        <strain evidence="8">10532</strain>
    </source>
</reference>
<proteinExistence type="inferred from homology"/>
<dbReference type="InterPro" id="IPR051788">
    <property type="entry name" value="MFS_Transporter"/>
</dbReference>